<dbReference type="Proteomes" id="UP000257323">
    <property type="component" value="Unassembled WGS sequence"/>
</dbReference>
<dbReference type="GO" id="GO:0016810">
    <property type="term" value="F:hydrolase activity, acting on carbon-nitrogen (but not peptide) bonds"/>
    <property type="evidence" value="ECO:0007669"/>
    <property type="project" value="InterPro"/>
</dbReference>
<dbReference type="InterPro" id="IPR011059">
    <property type="entry name" value="Metal-dep_hydrolase_composite"/>
</dbReference>
<proteinExistence type="predicted"/>
<dbReference type="InterPro" id="IPR032466">
    <property type="entry name" value="Metal_Hydrolase"/>
</dbReference>
<dbReference type="EMBL" id="QUAH01000025">
    <property type="protein sequence ID" value="RFT14654.1"/>
    <property type="molecule type" value="Genomic_DNA"/>
</dbReference>
<protein>
    <recommendedName>
        <fullName evidence="1">Amidohydrolase-related domain-containing protein</fullName>
    </recommendedName>
</protein>
<dbReference type="Gene3D" id="3.20.20.140">
    <property type="entry name" value="Metal-dependent hydrolases"/>
    <property type="match status" value="1"/>
</dbReference>
<evidence type="ECO:0000313" key="3">
    <source>
        <dbReference type="Proteomes" id="UP000257323"/>
    </source>
</evidence>
<feature type="domain" description="Amidohydrolase-related" evidence="1">
    <location>
        <begin position="325"/>
        <end position="398"/>
    </location>
</feature>
<dbReference type="PANTHER" id="PTHR43135">
    <property type="entry name" value="ALPHA-D-RIBOSE 1-METHYLPHOSPHONATE 5-TRIPHOSPHATE DIPHOSPHATASE"/>
    <property type="match status" value="1"/>
</dbReference>
<reference evidence="2 3" key="1">
    <citation type="submission" date="2018-08" db="EMBL/GenBank/DDBJ databases">
        <title>Genome analysis of the thermophilic bacterium of the candidate phylum Aminicenantes from deep subsurface aquifer revealed its physiology and ecological role.</title>
        <authorList>
            <person name="Kadnikov V.V."/>
            <person name="Mardanov A.V."/>
            <person name="Beletsky A.V."/>
            <person name="Karnachuk O.V."/>
            <person name="Ravin N.V."/>
        </authorList>
    </citation>
    <scope>NUCLEOTIDE SEQUENCE [LARGE SCALE GENOMIC DNA]</scope>
    <source>
        <strain evidence="2">BY38</strain>
    </source>
</reference>
<dbReference type="PANTHER" id="PTHR43135:SF3">
    <property type="entry name" value="ALPHA-D-RIBOSE 1-METHYLPHOSPHONATE 5-TRIPHOSPHATE DIPHOSPHATASE"/>
    <property type="match status" value="1"/>
</dbReference>
<evidence type="ECO:0000259" key="1">
    <source>
        <dbReference type="Pfam" id="PF01979"/>
    </source>
</evidence>
<gene>
    <name evidence="2" type="ORF">OP8BY_0139</name>
</gene>
<evidence type="ECO:0000313" key="2">
    <source>
        <dbReference type="EMBL" id="RFT14654.1"/>
    </source>
</evidence>
<dbReference type="SUPFAM" id="SSF51556">
    <property type="entry name" value="Metallo-dependent hydrolases"/>
    <property type="match status" value="1"/>
</dbReference>
<dbReference type="InterPro" id="IPR051781">
    <property type="entry name" value="Metallo-dep_Hydrolase"/>
</dbReference>
<comment type="caution">
    <text evidence="2">The sequence shown here is derived from an EMBL/GenBank/DDBJ whole genome shotgun (WGS) entry which is preliminary data.</text>
</comment>
<dbReference type="AlphaFoldDB" id="A0A3E2BIZ0"/>
<dbReference type="Pfam" id="PF01979">
    <property type="entry name" value="Amidohydro_1"/>
    <property type="match status" value="1"/>
</dbReference>
<accession>A0A3E2BIZ0</accession>
<name>A0A3E2BIZ0_9BACT</name>
<sequence>MDRKIRSISIIFALSLLSILVPKIFPLTGAEVLAIKCGKIIRIGQPPIENGIIIINKGRIVSVGTSEEIPKEAETLDASEWLLFPGFINAGTDMGIAEDRDSQETLSPLSPQLRVLDALDSGGKFITLARRSGTTTALIAPLGGGLLSGQSALVNLAGENQAQMVISSPVAMHVQLGESAKATPEKNPQAPTTRMGAVASLRQILLDTQHYCNHQGQNTEPDIKLDSLIPVVKGHLPVIIQVNRASDILAAIRLAEEFKLRIILSQAAEASTLIDMIASSRIPVILAPVEAWFQKTETEKVNPGLARILASRKIPFAFQTGGVRNGIDLLRQAREAIKNGLSYEAALKALTIDAARILGVADRLGSIEPGKIANLVAFDRDPLINNGHPRLVIINGRCVEKL</sequence>
<organism evidence="2 3">
    <name type="scientific">Candidatus Saccharicenans subterraneus</name>
    <dbReference type="NCBI Taxonomy" id="2508984"/>
    <lineage>
        <taxon>Bacteria</taxon>
        <taxon>Candidatus Aminicenantota</taxon>
        <taxon>Candidatus Aminicenantia</taxon>
        <taxon>Candidatus Aminicenantales</taxon>
        <taxon>Candidatus Saccharicenantaceae</taxon>
        <taxon>Candidatus Saccharicenans</taxon>
    </lineage>
</organism>
<dbReference type="SUPFAM" id="SSF51338">
    <property type="entry name" value="Composite domain of metallo-dependent hydrolases"/>
    <property type="match status" value="1"/>
</dbReference>
<dbReference type="InterPro" id="IPR006680">
    <property type="entry name" value="Amidohydro-rel"/>
</dbReference>